<sequence length="215" mass="25151">MTQRINIGEYGTKFTEYPAELTEFCKDKVKLPKLDALRGQAIALMAQPENRGIRFLTREDTAQFFAQIGIQTDDSIQPFNKDFGLKKMSGKGKYCLEYPFVLNTTHIQKRAGAKISGDRNEQIDAIKGWWRANLTEVPNEEWQIGHLDPTKPDATEANLAFQPPLQARYRDRFKWDPLFHTMWPTAEKELIPHFNQYYTEEEQRLIYEKLKEKFA</sequence>
<accession>A0A6C0HC78</accession>
<proteinExistence type="predicted"/>
<evidence type="ECO:0000313" key="1">
    <source>
        <dbReference type="EMBL" id="QHT78201.1"/>
    </source>
</evidence>
<name>A0A6C0HC78_9ZZZZ</name>
<organism evidence="1">
    <name type="scientific">viral metagenome</name>
    <dbReference type="NCBI Taxonomy" id="1070528"/>
    <lineage>
        <taxon>unclassified sequences</taxon>
        <taxon>metagenomes</taxon>
        <taxon>organismal metagenomes</taxon>
    </lineage>
</organism>
<dbReference type="EMBL" id="MN739929">
    <property type="protein sequence ID" value="QHT78201.1"/>
    <property type="molecule type" value="Genomic_DNA"/>
</dbReference>
<dbReference type="AlphaFoldDB" id="A0A6C0HC78"/>
<protein>
    <submittedName>
        <fullName evidence="1">Uncharacterized protein</fullName>
    </submittedName>
</protein>
<reference evidence="1" key="1">
    <citation type="journal article" date="2020" name="Nature">
        <title>Giant virus diversity and host interactions through global metagenomics.</title>
        <authorList>
            <person name="Schulz F."/>
            <person name="Roux S."/>
            <person name="Paez-Espino D."/>
            <person name="Jungbluth S."/>
            <person name="Walsh D.A."/>
            <person name="Denef V.J."/>
            <person name="McMahon K.D."/>
            <person name="Konstantinidis K.T."/>
            <person name="Eloe-Fadrosh E.A."/>
            <person name="Kyrpides N.C."/>
            <person name="Woyke T."/>
        </authorList>
    </citation>
    <scope>NUCLEOTIDE SEQUENCE</scope>
    <source>
        <strain evidence="1">GVMAG-M-3300023179-91</strain>
    </source>
</reference>